<dbReference type="PROSITE" id="PS50005">
    <property type="entry name" value="TPR"/>
    <property type="match status" value="2"/>
</dbReference>
<dbReference type="InterPro" id="IPR011990">
    <property type="entry name" value="TPR-like_helical_dom_sf"/>
</dbReference>
<dbReference type="SMART" id="SM00028">
    <property type="entry name" value="TPR"/>
    <property type="match status" value="4"/>
</dbReference>
<feature type="repeat" description="TPR" evidence="3">
    <location>
        <begin position="178"/>
        <end position="211"/>
    </location>
</feature>
<keyword evidence="4" id="KW-0732">Signal</keyword>
<dbReference type="InterPro" id="IPR019734">
    <property type="entry name" value="TPR_rpt"/>
</dbReference>
<feature type="signal peptide" evidence="4">
    <location>
        <begin position="1"/>
        <end position="21"/>
    </location>
</feature>
<dbReference type="AlphaFoldDB" id="A0A5P9NNP3"/>
<evidence type="ECO:0000256" key="3">
    <source>
        <dbReference type="PROSITE-ProRule" id="PRU00339"/>
    </source>
</evidence>
<dbReference type="RefSeq" id="WP_153240629.1">
    <property type="nucleotide sequence ID" value="NZ_CP036422.1"/>
</dbReference>
<evidence type="ECO:0000313" key="6">
    <source>
        <dbReference type="Proteomes" id="UP000326287"/>
    </source>
</evidence>
<evidence type="ECO:0000256" key="1">
    <source>
        <dbReference type="ARBA" id="ARBA00022737"/>
    </source>
</evidence>
<sequence>MKLFRHQTWSRAALFAVPVLAAQVVVTQLQSELGYAPFASAVAQEEKKADTRETRRTPALRNKVYEKLAEAQAAAEAKDLASAEKILNGMVSAGGKKALNSYELANVYNLYAFIYYSQENYPKALQAYENVVSQPDIPLAMEINTRYTIAQLYFVQEDWARGIDALLKWFDMTESPNAAAYVLLAQGYYQQKDYNKALTNVEKAISMYDEKGKLPKEQWYNLARFLYFEQNDIPNTVNTLEILLQHYPKKQYWVQLSHMYGEQKKETDQLSAMETAYAQGMLDKGTEQVTMAYLYLNADVPYKAAKVMDKGLKDGSIDDKSKNWEIAGSAWRQAQETEKAIPAMEKAASKSETGELYARLGNIYLDGDQNDKAISAINKGLSRGGVKRPDTARLVLGMAYFNTKQYEKARKAFQAAARDERSSKYAAQWIKYMNSELERQRSLAEG</sequence>
<keyword evidence="1" id="KW-0677">Repeat</keyword>
<dbReference type="PANTHER" id="PTHR45586">
    <property type="entry name" value="TPR REPEAT-CONTAINING PROTEIN PA4667"/>
    <property type="match status" value="1"/>
</dbReference>
<evidence type="ECO:0000313" key="5">
    <source>
        <dbReference type="EMBL" id="QFU77483.1"/>
    </source>
</evidence>
<keyword evidence="2 3" id="KW-0802">TPR repeat</keyword>
<proteinExistence type="predicted"/>
<feature type="repeat" description="TPR" evidence="3">
    <location>
        <begin position="390"/>
        <end position="423"/>
    </location>
</feature>
<gene>
    <name evidence="5" type="ORF">EY643_18400</name>
</gene>
<dbReference type="SUPFAM" id="SSF48452">
    <property type="entry name" value="TPR-like"/>
    <property type="match status" value="2"/>
</dbReference>
<dbReference type="EMBL" id="CP036422">
    <property type="protein sequence ID" value="QFU77483.1"/>
    <property type="molecule type" value="Genomic_DNA"/>
</dbReference>
<feature type="chain" id="PRO_5024880626" evidence="4">
    <location>
        <begin position="22"/>
        <end position="446"/>
    </location>
</feature>
<dbReference type="PANTHER" id="PTHR45586:SF14">
    <property type="entry name" value="TETRATRICOPEPTIDE TPR_2 REPEAT PROTEIN"/>
    <property type="match status" value="1"/>
</dbReference>
<dbReference type="Proteomes" id="UP000326287">
    <property type="component" value="Chromosome"/>
</dbReference>
<dbReference type="KEGG" id="halc:EY643_18400"/>
<accession>A0A5P9NNP3</accession>
<evidence type="ECO:0000256" key="2">
    <source>
        <dbReference type="ARBA" id="ARBA00022803"/>
    </source>
</evidence>
<keyword evidence="6" id="KW-1185">Reference proteome</keyword>
<name>A0A5P9NNP3_9GAMM</name>
<reference evidence="5 6" key="1">
    <citation type="submission" date="2019-02" db="EMBL/GenBank/DDBJ databases">
        <authorList>
            <person name="Li S.-H."/>
        </authorList>
    </citation>
    <scope>NUCLEOTIDE SEQUENCE [LARGE SCALE GENOMIC DNA]</scope>
    <source>
        <strain evidence="5 6">IMCC14385</strain>
    </source>
</reference>
<dbReference type="Pfam" id="PF12895">
    <property type="entry name" value="ANAPC3"/>
    <property type="match status" value="1"/>
</dbReference>
<protein>
    <submittedName>
        <fullName evidence="5">Tetratricopeptide repeat protein</fullName>
    </submittedName>
</protein>
<dbReference type="Gene3D" id="1.25.40.10">
    <property type="entry name" value="Tetratricopeptide repeat domain"/>
    <property type="match status" value="3"/>
</dbReference>
<dbReference type="Pfam" id="PF13432">
    <property type="entry name" value="TPR_16"/>
    <property type="match status" value="1"/>
</dbReference>
<organism evidence="5 6">
    <name type="scientific">Halioglobus maricola</name>
    <dbReference type="NCBI Taxonomy" id="2601894"/>
    <lineage>
        <taxon>Bacteria</taxon>
        <taxon>Pseudomonadati</taxon>
        <taxon>Pseudomonadota</taxon>
        <taxon>Gammaproteobacteria</taxon>
        <taxon>Cellvibrionales</taxon>
        <taxon>Halieaceae</taxon>
        <taxon>Halioglobus</taxon>
    </lineage>
</organism>
<dbReference type="InterPro" id="IPR051012">
    <property type="entry name" value="CellSynth/LPSAsmb/PSIAsmb"/>
</dbReference>
<evidence type="ECO:0000256" key="4">
    <source>
        <dbReference type="SAM" id="SignalP"/>
    </source>
</evidence>
<dbReference type="OrthoDB" id="5574348at2"/>